<protein>
    <submittedName>
        <fullName evidence="1">Uncharacterized protein</fullName>
    </submittedName>
</protein>
<dbReference type="Proteomes" id="UP000253606">
    <property type="component" value="Chromosome"/>
</dbReference>
<keyword evidence="2" id="KW-1185">Reference proteome</keyword>
<dbReference type="OrthoDB" id="113690at2"/>
<evidence type="ECO:0000313" key="1">
    <source>
        <dbReference type="EMBL" id="AXC14039.1"/>
    </source>
</evidence>
<gene>
    <name evidence="1" type="ORF">ACPOL_4773</name>
</gene>
<dbReference type="AlphaFoldDB" id="A0A2Z5G4T8"/>
<evidence type="ECO:0000313" key="2">
    <source>
        <dbReference type="Proteomes" id="UP000253606"/>
    </source>
</evidence>
<dbReference type="RefSeq" id="WP_114208903.1">
    <property type="nucleotide sequence ID" value="NZ_CP030840.1"/>
</dbReference>
<reference evidence="1 2" key="1">
    <citation type="journal article" date="2018" name="Front. Microbiol.">
        <title>Hydrolytic Capabilities as a Key to Environmental Success: Chitinolytic and Cellulolytic Acidobacteria From Acidic Sub-arctic Soils and Boreal Peatlands.</title>
        <authorList>
            <person name="Belova S.E."/>
            <person name="Ravin N.V."/>
            <person name="Pankratov T.A."/>
            <person name="Rakitin A.L."/>
            <person name="Ivanova A.A."/>
            <person name="Beletsky A.V."/>
            <person name="Mardanov A.V."/>
            <person name="Sinninghe Damste J.S."/>
            <person name="Dedysh S.N."/>
        </authorList>
    </citation>
    <scope>NUCLEOTIDE SEQUENCE [LARGE SCALE GENOMIC DNA]</scope>
    <source>
        <strain evidence="1 2">SBC82</strain>
    </source>
</reference>
<dbReference type="EMBL" id="CP030840">
    <property type="protein sequence ID" value="AXC14039.1"/>
    <property type="molecule type" value="Genomic_DNA"/>
</dbReference>
<proteinExistence type="predicted"/>
<name>A0A2Z5G4T8_9BACT</name>
<sequence>MTKRLIPLVAALMLILTSSASFFWGRHVAIRSPKVSPQRDDTPPPFVRVGEAAPTNIYAHNLLLRKGPHFSIYIRWIQGQMVRTRQDKNPSFDDPESFVLMIQKGLISVRLSDLAGFLNAGATGGVGALTNVSIETKGDQIKIHGTAHKIIPLPVTIVGTLAPLPDGRIQFHILSFSVLRLPLKGLLGGFHLSLADLTPKSQTPGIMIAGNDFDFDTQRLLPPPHIHGQMTKVVLSSDQIRVFYGNAPESDAQLSEWHNFLKFSGGSLNFGKITMNDVDLTMIDASQDPWFDLDLVNYQAQLVQGYSRITTGAGLEIFMPDANVVSPKKVQEAVTLDWLKNRHSSLPADVPRH</sequence>
<organism evidence="1 2">
    <name type="scientific">Acidisarcina polymorpha</name>
    <dbReference type="NCBI Taxonomy" id="2211140"/>
    <lineage>
        <taxon>Bacteria</taxon>
        <taxon>Pseudomonadati</taxon>
        <taxon>Acidobacteriota</taxon>
        <taxon>Terriglobia</taxon>
        <taxon>Terriglobales</taxon>
        <taxon>Acidobacteriaceae</taxon>
        <taxon>Acidisarcina</taxon>
    </lineage>
</organism>
<dbReference type="KEGG" id="abas:ACPOL_4773"/>
<accession>A0A2Z5G4T8</accession>